<organism evidence="4 5">
    <name type="scientific">Cucurbita argyrosperma subsp. sororia</name>
    <dbReference type="NCBI Taxonomy" id="37648"/>
    <lineage>
        <taxon>Eukaryota</taxon>
        <taxon>Viridiplantae</taxon>
        <taxon>Streptophyta</taxon>
        <taxon>Embryophyta</taxon>
        <taxon>Tracheophyta</taxon>
        <taxon>Spermatophyta</taxon>
        <taxon>Magnoliopsida</taxon>
        <taxon>eudicotyledons</taxon>
        <taxon>Gunneridae</taxon>
        <taxon>Pentapetalae</taxon>
        <taxon>rosids</taxon>
        <taxon>fabids</taxon>
        <taxon>Cucurbitales</taxon>
        <taxon>Cucurbitaceae</taxon>
        <taxon>Cucurbiteae</taxon>
        <taxon>Cucurbita</taxon>
    </lineage>
</organism>
<evidence type="ECO:0000256" key="2">
    <source>
        <dbReference type="ARBA" id="ARBA00023043"/>
    </source>
</evidence>
<feature type="non-terminal residue" evidence="4">
    <location>
        <position position="1"/>
    </location>
</feature>
<protein>
    <submittedName>
        <fullName evidence="4">Ankyrin repeat domain-containing protein 2A</fullName>
    </submittedName>
</protein>
<feature type="repeat" description="ANK" evidence="3">
    <location>
        <begin position="139"/>
        <end position="171"/>
    </location>
</feature>
<reference evidence="4 5" key="1">
    <citation type="journal article" date="2021" name="Hortic Res">
        <title>The domestication of Cucurbita argyrosperma as revealed by the genome of its wild relative.</title>
        <authorList>
            <person name="Barrera-Redondo J."/>
            <person name="Sanchez-de la Vega G."/>
            <person name="Aguirre-Liguori J.A."/>
            <person name="Castellanos-Morales G."/>
            <person name="Gutierrez-Guerrero Y.T."/>
            <person name="Aguirre-Dugua X."/>
            <person name="Aguirre-Planter E."/>
            <person name="Tenaillon M.I."/>
            <person name="Lira-Saade R."/>
            <person name="Eguiarte L.E."/>
        </authorList>
    </citation>
    <scope>NUCLEOTIDE SEQUENCE [LARGE SCALE GENOMIC DNA]</scope>
    <source>
        <strain evidence="4">JBR-2021</strain>
    </source>
</reference>
<dbReference type="Proteomes" id="UP000685013">
    <property type="component" value="Chromosome 20"/>
</dbReference>
<keyword evidence="2 3" id="KW-0040">ANK repeat</keyword>
<dbReference type="AlphaFoldDB" id="A0AAV6LUG2"/>
<evidence type="ECO:0000256" key="1">
    <source>
        <dbReference type="ARBA" id="ARBA00022737"/>
    </source>
</evidence>
<accession>A0AAV6LUG2</accession>
<keyword evidence="1" id="KW-0677">Repeat</keyword>
<dbReference type="GO" id="GO:0004842">
    <property type="term" value="F:ubiquitin-protein transferase activity"/>
    <property type="evidence" value="ECO:0007669"/>
    <property type="project" value="TreeGrafter"/>
</dbReference>
<comment type="caution">
    <text evidence="4">The sequence shown here is derived from an EMBL/GenBank/DDBJ whole genome shotgun (WGS) entry which is preliminary data.</text>
</comment>
<dbReference type="Pfam" id="PF12796">
    <property type="entry name" value="Ank_2"/>
    <property type="match status" value="1"/>
</dbReference>
<proteinExistence type="predicted"/>
<name>A0AAV6LUG2_9ROSI</name>
<dbReference type="PANTHER" id="PTHR24171:SF8">
    <property type="entry name" value="BRCA1-ASSOCIATED RING DOMAIN PROTEIN 1"/>
    <property type="match status" value="1"/>
</dbReference>
<dbReference type="PROSITE" id="PS50088">
    <property type="entry name" value="ANK_REPEAT"/>
    <property type="match status" value="2"/>
</dbReference>
<keyword evidence="5" id="KW-1185">Reference proteome</keyword>
<feature type="repeat" description="ANK" evidence="3">
    <location>
        <begin position="172"/>
        <end position="204"/>
    </location>
</feature>
<dbReference type="EMBL" id="JAGKQH010000020">
    <property type="protein sequence ID" value="KAG6570418.1"/>
    <property type="molecule type" value="Genomic_DNA"/>
</dbReference>
<dbReference type="PANTHER" id="PTHR24171">
    <property type="entry name" value="ANKYRIN REPEAT DOMAIN-CONTAINING PROTEIN 39-RELATED"/>
    <property type="match status" value="1"/>
</dbReference>
<sequence>MVVVEENRSEEQSTVETTMNDIEALVDLKSSISFRIKSSISEFTPNICGSMKLLAARYNDVDNVTRLASAGVRLDSKEFRWPNCGSTMVVEENRLEDLSTVGTTTDDIEALVDAARYNDVDDVVSLASAGVHLDSKDSEGRTALHMAAANGHLSIVEFLISKGVDVNALNAEKNTPLHWACLNGHIEVVKKLILSGANVSLLNSHEKTPMDEALTRGKMDVIDAINTAVAQIELTGISVSSMET</sequence>
<dbReference type="SMART" id="SM00248">
    <property type="entry name" value="ANK"/>
    <property type="match status" value="3"/>
</dbReference>
<evidence type="ECO:0000313" key="5">
    <source>
        <dbReference type="Proteomes" id="UP000685013"/>
    </source>
</evidence>
<dbReference type="GO" id="GO:0085020">
    <property type="term" value="P:protein K6-linked ubiquitination"/>
    <property type="evidence" value="ECO:0007669"/>
    <property type="project" value="TreeGrafter"/>
</dbReference>
<evidence type="ECO:0000313" key="4">
    <source>
        <dbReference type="EMBL" id="KAG6570418.1"/>
    </source>
</evidence>
<dbReference type="InterPro" id="IPR002110">
    <property type="entry name" value="Ankyrin_rpt"/>
</dbReference>
<evidence type="ECO:0000256" key="3">
    <source>
        <dbReference type="PROSITE-ProRule" id="PRU00023"/>
    </source>
</evidence>
<gene>
    <name evidence="4" type="primary">AKR2A</name>
    <name evidence="4" type="ORF">SDJN03_29333</name>
</gene>
<dbReference type="PROSITE" id="PS50297">
    <property type="entry name" value="ANK_REP_REGION"/>
    <property type="match status" value="2"/>
</dbReference>